<name>A0AAE1GT99_9NEOP</name>
<dbReference type="SMART" id="SM00360">
    <property type="entry name" value="RRM"/>
    <property type="match status" value="1"/>
</dbReference>
<dbReference type="InterPro" id="IPR035979">
    <property type="entry name" value="RBD_domain_sf"/>
</dbReference>
<dbReference type="GO" id="GO:0030626">
    <property type="term" value="F:U12 snRNA binding"/>
    <property type="evidence" value="ECO:0007669"/>
    <property type="project" value="TreeGrafter"/>
</dbReference>
<dbReference type="PANTHER" id="PTHR16105">
    <property type="entry name" value="RNA-BINDING REGION-CONTAINING PROTEIN 3"/>
    <property type="match status" value="1"/>
</dbReference>
<feature type="region of interest" description="Disordered" evidence="3">
    <location>
        <begin position="224"/>
        <end position="305"/>
    </location>
</feature>
<sequence length="487" mass="52090">MAAVRGSGSGGRGRGRGRARLQEGEAPEAHVAEEGKRVIRDLVARQTDTAASLELQRAREGERQFRRAAAVLPLDGAAAGTTSLQDFAAGAERARRAEELAGTGLPLHDLQLLLEHEGGAAAAERLTEPERLAREERLRDIQRRMGDATAAEGPPGAGHARHVQELSSSLRLDGEMSPFVKLALDKAKDREHPEGDVPRFRDAARPAPEHPVHRLADLERGMFGHLDASGAPPPPATSRKRRRQRQVADGQKSRDAATSSSVAVAERGVRAAGGASLWDVRSPAPPAPAPAAAAQRRPHGPARPKQYTVVDGRIVELRGDVATALDRAGEPSDTKRPRGGVFIPIGQGFLSLEDLEKNRLSVEEIRRLPRFASYEEGTPSAVRAISFRKTLTLGSVARFDRLVCCQVLYVKNLEAAVTEDDLAAVFGSFRAASGPSPILRLCGGRMRGQAFVTFSTVAEAGAALRAANGYVLRGKPLIVQYGRGQGC</sequence>
<dbReference type="PROSITE" id="PS50102">
    <property type="entry name" value="RRM"/>
    <property type="match status" value="1"/>
</dbReference>
<organism evidence="5 6">
    <name type="scientific">Frankliniella fusca</name>
    <dbReference type="NCBI Taxonomy" id="407009"/>
    <lineage>
        <taxon>Eukaryota</taxon>
        <taxon>Metazoa</taxon>
        <taxon>Ecdysozoa</taxon>
        <taxon>Arthropoda</taxon>
        <taxon>Hexapoda</taxon>
        <taxon>Insecta</taxon>
        <taxon>Pterygota</taxon>
        <taxon>Neoptera</taxon>
        <taxon>Paraneoptera</taxon>
        <taxon>Thysanoptera</taxon>
        <taxon>Terebrantia</taxon>
        <taxon>Thripoidea</taxon>
        <taxon>Thripidae</taxon>
        <taxon>Frankliniella</taxon>
    </lineage>
</organism>
<dbReference type="Proteomes" id="UP001219518">
    <property type="component" value="Unassembled WGS sequence"/>
</dbReference>
<dbReference type="EMBL" id="JAHWGI010000057">
    <property type="protein sequence ID" value="KAK3908398.1"/>
    <property type="molecule type" value="Genomic_DNA"/>
</dbReference>
<evidence type="ECO:0000256" key="2">
    <source>
        <dbReference type="PROSITE-ProRule" id="PRU00176"/>
    </source>
</evidence>
<reference evidence="5" key="1">
    <citation type="submission" date="2021-07" db="EMBL/GenBank/DDBJ databases">
        <authorList>
            <person name="Catto M.A."/>
            <person name="Jacobson A."/>
            <person name="Kennedy G."/>
            <person name="Labadie P."/>
            <person name="Hunt B.G."/>
            <person name="Srinivasan R."/>
        </authorList>
    </citation>
    <scope>NUCLEOTIDE SEQUENCE</scope>
    <source>
        <strain evidence="5">PL_HMW_Pooled</strain>
        <tissue evidence="5">Head</tissue>
    </source>
</reference>
<dbReference type="GO" id="GO:0005689">
    <property type="term" value="C:U12-type spliceosomal complex"/>
    <property type="evidence" value="ECO:0007669"/>
    <property type="project" value="TreeGrafter"/>
</dbReference>
<gene>
    <name evidence="5" type="ORF">KUF71_003282</name>
</gene>
<dbReference type="Pfam" id="PF00076">
    <property type="entry name" value="RRM_1"/>
    <property type="match status" value="1"/>
</dbReference>
<feature type="compositionally biased region" description="Basic and acidic residues" evidence="3">
    <location>
        <begin position="20"/>
        <end position="33"/>
    </location>
</feature>
<dbReference type="InterPro" id="IPR012677">
    <property type="entry name" value="Nucleotide-bd_a/b_plait_sf"/>
</dbReference>
<proteinExistence type="predicted"/>
<dbReference type="GO" id="GO:0097157">
    <property type="term" value="F:pre-mRNA intronic binding"/>
    <property type="evidence" value="ECO:0007669"/>
    <property type="project" value="TreeGrafter"/>
</dbReference>
<evidence type="ECO:0000256" key="3">
    <source>
        <dbReference type="SAM" id="MobiDB-lite"/>
    </source>
</evidence>
<feature type="domain" description="RRM" evidence="4">
    <location>
        <begin position="406"/>
        <end position="484"/>
    </location>
</feature>
<dbReference type="Gene3D" id="3.30.70.330">
    <property type="match status" value="1"/>
</dbReference>
<comment type="caution">
    <text evidence="5">The sequence shown here is derived from an EMBL/GenBank/DDBJ whole genome shotgun (WGS) entry which is preliminary data.</text>
</comment>
<dbReference type="SUPFAM" id="SSF54928">
    <property type="entry name" value="RNA-binding domain, RBD"/>
    <property type="match status" value="1"/>
</dbReference>
<feature type="region of interest" description="Disordered" evidence="3">
    <location>
        <begin position="1"/>
        <end position="33"/>
    </location>
</feature>
<dbReference type="InterPro" id="IPR000504">
    <property type="entry name" value="RRM_dom"/>
</dbReference>
<evidence type="ECO:0000313" key="6">
    <source>
        <dbReference type="Proteomes" id="UP001219518"/>
    </source>
</evidence>
<feature type="region of interest" description="Disordered" evidence="3">
    <location>
        <begin position="185"/>
        <end position="209"/>
    </location>
</feature>
<evidence type="ECO:0000259" key="4">
    <source>
        <dbReference type="PROSITE" id="PS50102"/>
    </source>
</evidence>
<accession>A0AAE1GT99</accession>
<keyword evidence="6" id="KW-1185">Reference proteome</keyword>
<reference evidence="5" key="2">
    <citation type="journal article" date="2023" name="BMC Genomics">
        <title>Pest status, molecular evolution, and epigenetic factors derived from the genome assembly of Frankliniella fusca, a thysanopteran phytovirus vector.</title>
        <authorList>
            <person name="Catto M.A."/>
            <person name="Labadie P.E."/>
            <person name="Jacobson A.L."/>
            <person name="Kennedy G.G."/>
            <person name="Srinivasan R."/>
            <person name="Hunt B.G."/>
        </authorList>
    </citation>
    <scope>NUCLEOTIDE SEQUENCE</scope>
    <source>
        <strain evidence="5">PL_HMW_Pooled</strain>
    </source>
</reference>
<evidence type="ECO:0000256" key="1">
    <source>
        <dbReference type="ARBA" id="ARBA00022884"/>
    </source>
</evidence>
<dbReference type="GO" id="GO:0000398">
    <property type="term" value="P:mRNA splicing, via spliceosome"/>
    <property type="evidence" value="ECO:0007669"/>
    <property type="project" value="TreeGrafter"/>
</dbReference>
<dbReference type="InterPro" id="IPR045164">
    <property type="entry name" value="RBM41/RNPC3"/>
</dbReference>
<evidence type="ECO:0000313" key="5">
    <source>
        <dbReference type="EMBL" id="KAK3908398.1"/>
    </source>
</evidence>
<dbReference type="PANTHER" id="PTHR16105:SF0">
    <property type="entry name" value="RNA-BINDING REGION-CONTAINING PROTEIN 3"/>
    <property type="match status" value="1"/>
</dbReference>
<protein>
    <submittedName>
        <fullName evidence="5">RNA-binding protein 41</fullName>
    </submittedName>
</protein>
<feature type="compositionally biased region" description="Low complexity" evidence="3">
    <location>
        <begin position="259"/>
        <end position="276"/>
    </location>
</feature>
<keyword evidence="1 2" id="KW-0694">RNA-binding</keyword>
<dbReference type="AlphaFoldDB" id="A0AAE1GT99"/>